<keyword evidence="3" id="KW-0812">Transmembrane</keyword>
<dbReference type="OrthoDB" id="5529571at2759"/>
<organism evidence="4 5">
    <name type="scientific">Suillus luteus UH-Slu-Lm8-n1</name>
    <dbReference type="NCBI Taxonomy" id="930992"/>
    <lineage>
        <taxon>Eukaryota</taxon>
        <taxon>Fungi</taxon>
        <taxon>Dikarya</taxon>
        <taxon>Basidiomycota</taxon>
        <taxon>Agaricomycotina</taxon>
        <taxon>Agaricomycetes</taxon>
        <taxon>Agaricomycetidae</taxon>
        <taxon>Boletales</taxon>
        <taxon>Suillineae</taxon>
        <taxon>Suillaceae</taxon>
        <taxon>Suillus</taxon>
    </lineage>
</organism>
<dbReference type="STRING" id="930992.A0A0D0ATQ6"/>
<dbReference type="AlphaFoldDB" id="A0A0D0ATQ6"/>
<gene>
    <name evidence="4" type="ORF">CY34DRAFT_802029</name>
</gene>
<protein>
    <recommendedName>
        <fullName evidence="6">Mitochondrial import protein 1</fullName>
    </recommendedName>
</protein>
<evidence type="ECO:0000313" key="4">
    <source>
        <dbReference type="EMBL" id="KIK45066.1"/>
    </source>
</evidence>
<feature type="coiled-coil region" evidence="1">
    <location>
        <begin position="67"/>
        <end position="105"/>
    </location>
</feature>
<evidence type="ECO:0008006" key="6">
    <source>
        <dbReference type="Google" id="ProtNLM"/>
    </source>
</evidence>
<dbReference type="GO" id="GO:0070096">
    <property type="term" value="P:mitochondrial outer membrane translocase complex assembly"/>
    <property type="evidence" value="ECO:0007669"/>
    <property type="project" value="TreeGrafter"/>
</dbReference>
<sequence>MSDTCSLLEQSSEHVLQSTLETAFQSADIAPKFAAPAPPAPISLSDAPAITSEVTEGSEAVEEDSWKGEYEAQVEEWRAQSAEARAKAERERARWEQIRKREAEERQALGQEPENWDALGSHITSSFAAASEVLASSSPSLASTSLVDSEHLVSEHKGPSSQAHASQHLKTDTGSPSQKWEHIDSSPTSSYPSMSFPETSIPSSPSPPNVAFQQTTGRDQPQKQPSAERKPSNVPPSTIPSLLDGAIAPRTRMTLLLTSLAINLFLPFVNGVMLGFGEIFAKNVLVGWMGWKSQSGRTAAKVGVRR</sequence>
<feature type="compositionally biased region" description="Basic and acidic residues" evidence="2">
    <location>
        <begin position="148"/>
        <end position="158"/>
    </location>
</feature>
<feature type="transmembrane region" description="Helical" evidence="3">
    <location>
        <begin position="260"/>
        <end position="281"/>
    </location>
</feature>
<dbReference type="Pfam" id="PF08219">
    <property type="entry name" value="TOM13"/>
    <property type="match status" value="1"/>
</dbReference>
<keyword evidence="3" id="KW-1133">Transmembrane helix</keyword>
<keyword evidence="1" id="KW-0175">Coiled coil</keyword>
<evidence type="ECO:0000256" key="3">
    <source>
        <dbReference type="SAM" id="Phobius"/>
    </source>
</evidence>
<evidence type="ECO:0000256" key="1">
    <source>
        <dbReference type="SAM" id="Coils"/>
    </source>
</evidence>
<dbReference type="GO" id="GO:0005741">
    <property type="term" value="C:mitochondrial outer membrane"/>
    <property type="evidence" value="ECO:0007669"/>
    <property type="project" value="InterPro"/>
</dbReference>
<name>A0A0D0ATQ6_9AGAM</name>
<dbReference type="PANTHER" id="PTHR28241">
    <property type="entry name" value="MITOCHONDRIAL IMPORT PROTEIN 1"/>
    <property type="match status" value="1"/>
</dbReference>
<dbReference type="Proteomes" id="UP000054485">
    <property type="component" value="Unassembled WGS sequence"/>
</dbReference>
<feature type="region of interest" description="Disordered" evidence="2">
    <location>
        <begin position="131"/>
        <end position="242"/>
    </location>
</feature>
<evidence type="ECO:0000256" key="2">
    <source>
        <dbReference type="SAM" id="MobiDB-lite"/>
    </source>
</evidence>
<reference evidence="4 5" key="1">
    <citation type="submission" date="2014-04" db="EMBL/GenBank/DDBJ databases">
        <authorList>
            <consortium name="DOE Joint Genome Institute"/>
            <person name="Kuo A."/>
            <person name="Ruytinx J."/>
            <person name="Rineau F."/>
            <person name="Colpaert J."/>
            <person name="Kohler A."/>
            <person name="Nagy L.G."/>
            <person name="Floudas D."/>
            <person name="Copeland A."/>
            <person name="Barry K.W."/>
            <person name="Cichocki N."/>
            <person name="Veneault-Fourrey C."/>
            <person name="LaButti K."/>
            <person name="Lindquist E.A."/>
            <person name="Lipzen A."/>
            <person name="Lundell T."/>
            <person name="Morin E."/>
            <person name="Murat C."/>
            <person name="Sun H."/>
            <person name="Tunlid A."/>
            <person name="Henrissat B."/>
            <person name="Grigoriev I.V."/>
            <person name="Hibbett D.S."/>
            <person name="Martin F."/>
            <person name="Nordberg H.P."/>
            <person name="Cantor M.N."/>
            <person name="Hua S.X."/>
        </authorList>
    </citation>
    <scope>NUCLEOTIDE SEQUENCE [LARGE SCALE GENOMIC DNA]</scope>
    <source>
        <strain evidence="4 5">UH-Slu-Lm8-n1</strain>
    </source>
</reference>
<dbReference type="GO" id="GO:0045040">
    <property type="term" value="P:protein insertion into mitochondrial outer membrane"/>
    <property type="evidence" value="ECO:0007669"/>
    <property type="project" value="TreeGrafter"/>
</dbReference>
<keyword evidence="3" id="KW-0472">Membrane</keyword>
<feature type="compositionally biased region" description="Low complexity" evidence="2">
    <location>
        <begin position="185"/>
        <end position="203"/>
    </location>
</feature>
<dbReference type="HOGENOM" id="CLU_078285_0_0_1"/>
<feature type="compositionally biased region" description="Polar residues" evidence="2">
    <location>
        <begin position="211"/>
        <end position="225"/>
    </location>
</feature>
<accession>A0A0D0ATQ6</accession>
<dbReference type="InterPro" id="IPR013262">
    <property type="entry name" value="OMP_MIM1/TOM13_mt"/>
</dbReference>
<dbReference type="InParanoid" id="A0A0D0ATQ6"/>
<proteinExistence type="predicted"/>
<keyword evidence="5" id="KW-1185">Reference proteome</keyword>
<dbReference type="PANTHER" id="PTHR28241:SF1">
    <property type="entry name" value="MITOCHONDRIAL IMPORT PROTEIN 1"/>
    <property type="match status" value="1"/>
</dbReference>
<reference evidence="5" key="2">
    <citation type="submission" date="2015-01" db="EMBL/GenBank/DDBJ databases">
        <title>Evolutionary Origins and Diversification of the Mycorrhizal Mutualists.</title>
        <authorList>
            <consortium name="DOE Joint Genome Institute"/>
            <consortium name="Mycorrhizal Genomics Consortium"/>
            <person name="Kohler A."/>
            <person name="Kuo A."/>
            <person name="Nagy L.G."/>
            <person name="Floudas D."/>
            <person name="Copeland A."/>
            <person name="Barry K.W."/>
            <person name="Cichocki N."/>
            <person name="Veneault-Fourrey C."/>
            <person name="LaButti K."/>
            <person name="Lindquist E.A."/>
            <person name="Lipzen A."/>
            <person name="Lundell T."/>
            <person name="Morin E."/>
            <person name="Murat C."/>
            <person name="Riley R."/>
            <person name="Ohm R."/>
            <person name="Sun H."/>
            <person name="Tunlid A."/>
            <person name="Henrissat B."/>
            <person name="Grigoriev I.V."/>
            <person name="Hibbett D.S."/>
            <person name="Martin F."/>
        </authorList>
    </citation>
    <scope>NUCLEOTIDE SEQUENCE [LARGE SCALE GENOMIC DNA]</scope>
    <source>
        <strain evidence="5">UH-Slu-Lm8-n1</strain>
    </source>
</reference>
<feature type="compositionally biased region" description="Low complexity" evidence="2">
    <location>
        <begin position="131"/>
        <end position="146"/>
    </location>
</feature>
<dbReference type="EMBL" id="KN835179">
    <property type="protein sequence ID" value="KIK45066.1"/>
    <property type="molecule type" value="Genomic_DNA"/>
</dbReference>
<evidence type="ECO:0000313" key="5">
    <source>
        <dbReference type="Proteomes" id="UP000054485"/>
    </source>
</evidence>